<feature type="domain" description="Vacuolar protein sorting-associated protein 13 VPS13 adaptor binding" evidence="1">
    <location>
        <begin position="2047"/>
        <end position="2433"/>
    </location>
</feature>
<accession>A0A5D2NC28</accession>
<evidence type="ECO:0000259" key="1">
    <source>
        <dbReference type="Pfam" id="PF25036"/>
    </source>
</evidence>
<dbReference type="EMBL" id="CM017620">
    <property type="protein sequence ID" value="TYI01601.1"/>
    <property type="molecule type" value="Genomic_DNA"/>
</dbReference>
<proteinExistence type="predicted"/>
<dbReference type="Proteomes" id="UP000322667">
    <property type="component" value="Chromosome A11"/>
</dbReference>
<dbReference type="Pfam" id="PF25036">
    <property type="entry name" value="VPS13_VAB"/>
    <property type="match status" value="1"/>
</dbReference>
<organism evidence="2 3">
    <name type="scientific">Gossypium tomentosum</name>
    <name type="common">Hawaiian cotton</name>
    <name type="synonym">Gossypium sandvicense</name>
    <dbReference type="NCBI Taxonomy" id="34277"/>
    <lineage>
        <taxon>Eukaryota</taxon>
        <taxon>Viridiplantae</taxon>
        <taxon>Streptophyta</taxon>
        <taxon>Embryophyta</taxon>
        <taxon>Tracheophyta</taxon>
        <taxon>Spermatophyta</taxon>
        <taxon>Magnoliopsida</taxon>
        <taxon>eudicotyledons</taxon>
        <taxon>Gunneridae</taxon>
        <taxon>Pentapetalae</taxon>
        <taxon>rosids</taxon>
        <taxon>malvids</taxon>
        <taxon>Malvales</taxon>
        <taxon>Malvaceae</taxon>
        <taxon>Malvoideae</taxon>
        <taxon>Gossypium</taxon>
    </lineage>
</organism>
<protein>
    <recommendedName>
        <fullName evidence="1">Vacuolar protein sorting-associated protein 13 VPS13 adaptor binding domain-containing protein</fullName>
    </recommendedName>
</protein>
<dbReference type="PANTHER" id="PTHR16166">
    <property type="entry name" value="VACUOLAR PROTEIN SORTING-ASSOCIATED PROTEIN VPS13"/>
    <property type="match status" value="1"/>
</dbReference>
<evidence type="ECO:0000313" key="2">
    <source>
        <dbReference type="EMBL" id="TYI01601.1"/>
    </source>
</evidence>
<dbReference type="GO" id="GO:0045053">
    <property type="term" value="P:protein retention in Golgi apparatus"/>
    <property type="evidence" value="ECO:0007669"/>
    <property type="project" value="TreeGrafter"/>
</dbReference>
<evidence type="ECO:0000313" key="3">
    <source>
        <dbReference type="Proteomes" id="UP000322667"/>
    </source>
</evidence>
<dbReference type="InterPro" id="IPR009543">
    <property type="entry name" value="VPS13_VAB"/>
</dbReference>
<dbReference type="GO" id="GO:0006623">
    <property type="term" value="P:protein targeting to vacuole"/>
    <property type="evidence" value="ECO:0007669"/>
    <property type="project" value="TreeGrafter"/>
</dbReference>
<reference evidence="2 3" key="1">
    <citation type="submission" date="2019-07" db="EMBL/GenBank/DDBJ databases">
        <title>WGS assembly of Gossypium tomentosum.</title>
        <authorList>
            <person name="Chen Z.J."/>
            <person name="Sreedasyam A."/>
            <person name="Ando A."/>
            <person name="Song Q."/>
            <person name="De L."/>
            <person name="Hulse-Kemp A."/>
            <person name="Ding M."/>
            <person name="Ye W."/>
            <person name="Kirkbride R."/>
            <person name="Jenkins J."/>
            <person name="Plott C."/>
            <person name="Lovell J."/>
            <person name="Lin Y.-M."/>
            <person name="Vaughn R."/>
            <person name="Liu B."/>
            <person name="Li W."/>
            <person name="Simpson S."/>
            <person name="Scheffler B."/>
            <person name="Saski C."/>
            <person name="Grover C."/>
            <person name="Hu G."/>
            <person name="Conover J."/>
            <person name="Carlson J."/>
            <person name="Shu S."/>
            <person name="Boston L."/>
            <person name="Williams M."/>
            <person name="Peterson D."/>
            <person name="Mcgee K."/>
            <person name="Jones D."/>
            <person name="Wendel J."/>
            <person name="Stelly D."/>
            <person name="Grimwood J."/>
            <person name="Schmutz J."/>
        </authorList>
    </citation>
    <scope>NUCLEOTIDE SEQUENCE [LARGE SCALE GENOMIC DNA]</scope>
    <source>
        <strain evidence="2">7179.01</strain>
    </source>
</reference>
<dbReference type="InterPro" id="IPR026847">
    <property type="entry name" value="VPS13"/>
</dbReference>
<dbReference type="PANTHER" id="PTHR16166:SF130">
    <property type="entry name" value="PROTEIN SORTING-ASSOCIATED PROTEIN, PUTATIVE (DUF1162)-RELATED"/>
    <property type="match status" value="1"/>
</dbReference>
<name>A0A5D2NC28_GOSTO</name>
<keyword evidence="3" id="KW-1185">Reference proteome</keyword>
<gene>
    <name evidence="2" type="ORF">ES332_A11G212900v1</name>
</gene>
<sequence length="3035" mass="342195">MFFNNFIKRILSSLLRPWLEQDLELDLQLGFINSTAVAKNIRLDTSTLNRLIIDGSSSSRFFFKEFVIEEFIVTMSLEEMEEEGTAKVRNSSNAALESLKKDLSLIDPEGSALHDILEAILATTCGRNRFQSSFLNLILQHCRLQILGINLQVQFPTLDDSFVYLLDLEKLNAESLHFVHGCLCKGLVNVLFLPLKEGSLVVSGSSFKIGYKKSNQINHVCSSTALVTCIKLNDLELVEFNLRASELSFSFSPVDFPVFMEVSKVPSKEFKRVRSGRYLWRIAAIKIGHVISSPKLSWYKLVSLTSLWMHYVNHYEYLLSLIQYSPNHLLERPDIKMLRDKVILKSAKHYWEVIFDIEKELPAEAIAQARKIALYKALSSGEQPENYSEPSVSAHFKTFVQKVMQKIQPLEHLLFWRRYAKQDELFARHLGNVSENSYSRFRFILSLGKIYITLSSMSAVEPVNEKVKTRIGISYSDGFLFRLSIKVFLLMYTKDIFKQTLSFSCGKVKVKYFISSVGEENERVKNLKVILHGEPAKIFLFSESNKSSTINHAEGGCDPCLENFIGKMCLDWIRDCEQFEESEIKCPRSPQLLFEMKSFLRHPDLKKIGSGLWKCNLTVGKFNIALQYLSVISVVMLLRQIQHALHWTRGNENARDLPYPPQNTTVHQPEDSWENKYECYSSKIKKFFMRMLPGKCIQIGVLIAGPCIQLSSRKTGPRNANEGVNNHVVNEDDFHLGFDIHDIEVVVWPSSKSDLAPIHAFTEQDDEYPECLRLQEPKILDMPKLENNKYTSKDANSLHFCLKLNGLLAYLEDTVDRHKNQIFVLDPITFRFSSFRQCAHSFSTSSIAFSTAFYGLAMGFALLLFMDELCACFQALTGLLSDLSHICNNFGSPANESFQMLRHYRVSGATEDEELSIATPLMCNNTFLINGIIKLKSMDIFLCGSRIRNKARGSKMVFGAASSTNSAADNLSDCGIWISLPQMCFDILYEEMKLELLIDLSGIQSVIVRYQEYIKKRFNRSAFRAFLLCSHNCLYEIFLSHCIFTLLLSMPQNSTSASVNEMLDVSTSEASTSNMAEDTSFSSELQPSVQSPDFLKKLGFTSNVSVPASSHWIFMKMEVAEVFVTRCSVKNILIGAQKVNKLRSSLHVGAKSQAIAWGIQDGFLCLETEALAMFIQCSASYLHHIKNALSIVKSTARSMPRPALDHFVGGHAQEMLLTSQQVKWGLPEAFNFDVSQFSLALVVESESCHIREFVLELDLILNLDLDNMQQKFMLKLSRLSVFSQDIRQSGEDEIQVLNFSSAQSNLPSQRLSGESAVAFQRDGSFRIDDSYPRASVSEGAFCLRHQGYILKHLTASLSVEKGKVIPLDPIQVWVGSGSVSGFDMKFSLSELEMILSMVSSFSGLSLKGSTGQSVQRNWSYNTPDDNDFEARIPNGAIVAIQDVHQHLYFTVEGGENKYAIGGSVHYSFVGERALFRVKYHKQRKWKSSVLWFSLISLHAKDNSGEPLRLNSKPGSGFVELSSTSDNAWSLWRVLFYQPTYDGDIDWEPYNCVLRNTFYLVNKKNDCAVAFNDRVPVFVKKPGNPLKFKVLSDMSVAQDVAETEINLGAHEDGKRSYGQRGNLPCIGISIDKVSLTIFHELSDANDRFPLLHACIFDTQITLQILSTKIRVISTSKALLQHFDAQANFWRDFLHPVEICTFYRSSPQNQHGVPVHVYCRTKELEISLTELSLDILLFVVGKLNLAGPFSLRSSMILANCCKVENQTGLNLLCRFSGNQSVTVGRKQSPSIFLRLSAFESQPPETEPVVSIQLSVPGLFTTSPVHLSLLGAQVLSWRTRILSLQDSKSYPGPFIVVDISRKQEDGLSIVVSPLIRIQNETKLSIELRIRRPERMEDEFASMSLKADDTFDDSMASFDAIHLSGGFRKALMSLNVGNFLFSFRPEMSNDLIQSDTSLSVEWSDEIKGGKAIRLSGIFDKLSYEVRKALSVGSVKCSFSTAYCTVKSAAGHVSNMHFLIQSIGREVPIMKPDKSKDGLENRNAPISLQEQKEICILPTVRVSNLLHSEIHVLLTETNSCTPTGHDNIGKEATLPCRSTVDFYANPAIMYFLVSLTAFSSTSKPVNSGEWVKKLLKHKTGVRCLDIDLDFCGGKYFASLRLSRGYKGILEATVYTPYILKNDTDFSMFFFASGQKPPFRNEMEGIRPELGLFLPPKSTGSWFLRSCKMHLRLFENPASEPQIDLDTLSGPTEVSLEIAERSGVKYIAKFGVSIAPSLNSVVPSQTITIAPRHVVLNESEENITVRQCNLEVDTAGMISINSRQSAALLLQKEIGKRTEYSLFENIIKKHRNDFDSSLIYIQFRLNESQLDWSGPLCITSLGPEDKKIAEFAEVHVVEEGSTIVVRFQKPPSSKLPYRIENYLHGASLTYYQKNSSESEFLGSECFVDYTWDDVTLPRKLIVILNDMNLPREINLDKVRTWKPFYKLTQERLASHILFDKKSKGKRSRFVYADGPTRVLRICEFSDSHKQDKTFHSCAKIRMRDLNQSGTLCYTPFAVARLHNISLDSLFTDQQKYNQIAVQSLTVDVKWMGAPVASMLRRHRLDDSSDVKQVKYSSVILQPIDLNIDEDTLMMKIVSFWRTSLSDSNSPTSAIIATFVPGNSYSSYNSAPGSSENIANIVWFTHALVTIRELLIRCAQHYSWYAMRSISIAKGSQLLPPAFASIFDDLACLPSISFLILHQGLMNLPGFFQMGYGFLYERHQSLDFRFAYATLMKLELGVLGTKRYFGDLGKTLKTAGSNVIFAAVTEISDSCFEGGRKQVVSGFHQGILKLAMEPSVLGTALMGSGPDRKIKLDRSPGVDELYIEGYLQAMLDSMYRQEYLRVRVIDDQLRKGTSNYVGFPQNLPPNSSLINEIMDSVKGFLISKALLKGDPSKASHPFAMFKEKEWRIGPTIITLCEHLFVSFAIRKLRSQADKYIAIIKSKKEAEKDEAKEIVIWKWGIAKFVLSGILAYIDGRLCRSIPNPVARRIGFLLSFLDQS</sequence>